<dbReference type="Pfam" id="PF13419">
    <property type="entry name" value="HAD_2"/>
    <property type="match status" value="1"/>
</dbReference>
<dbReference type="InterPro" id="IPR041492">
    <property type="entry name" value="HAD_2"/>
</dbReference>
<protein>
    <submittedName>
        <fullName evidence="1">HAD family hydrolase</fullName>
    </submittedName>
</protein>
<reference evidence="1 2" key="1">
    <citation type="submission" date="2019-05" db="EMBL/GenBank/DDBJ databases">
        <title>OXA-830, a novel chromosomally encoded expanded-spectrum class D beta-lactamase in Aeromonas simiae.</title>
        <authorList>
            <person name="Zhou W."/>
            <person name="Chen Q."/>
        </authorList>
    </citation>
    <scope>NUCLEOTIDE SEQUENCE [LARGE SCALE GENOMIC DNA]</scope>
    <source>
        <strain evidence="1 2">A6</strain>
    </source>
</reference>
<dbReference type="NCBIfam" id="TIGR01549">
    <property type="entry name" value="HAD-SF-IA-v1"/>
    <property type="match status" value="1"/>
</dbReference>
<dbReference type="KEGG" id="asim:FE240_08125"/>
<dbReference type="InterPro" id="IPR006439">
    <property type="entry name" value="HAD-SF_hydro_IA"/>
</dbReference>
<proteinExistence type="predicted"/>
<dbReference type="InterPro" id="IPR023198">
    <property type="entry name" value="PGP-like_dom2"/>
</dbReference>
<sequence length="200" mass="21811">MDSVARIVACVYGAARDCGYPIPDEEEAKRIIGLSLSAGLARLFDDDEHSAQTARLVERYRHHWLHDPTPSPLFDGACELLHAWHRQGILLAVATGKSRAGLDRVLDDTGLRPLFAASRGADEARSKPDPLMLTQLLDELAIPLEQAVMIGDSVHDLGMAAKLGMKRIGVTWGVDSRARLAHFSPVALVDSMAELRRTLG</sequence>
<dbReference type="PANTHER" id="PTHR43434:SF24">
    <property type="entry name" value="HYDROLASE-RELATED"/>
    <property type="match status" value="1"/>
</dbReference>
<dbReference type="Proteomes" id="UP000594034">
    <property type="component" value="Chromosome"/>
</dbReference>
<dbReference type="Gene3D" id="3.40.50.1000">
    <property type="entry name" value="HAD superfamily/HAD-like"/>
    <property type="match status" value="1"/>
</dbReference>
<dbReference type="AlphaFoldDB" id="A0A5J6X278"/>
<dbReference type="SUPFAM" id="SSF56784">
    <property type="entry name" value="HAD-like"/>
    <property type="match status" value="1"/>
</dbReference>
<dbReference type="InterPro" id="IPR023214">
    <property type="entry name" value="HAD_sf"/>
</dbReference>
<dbReference type="InterPro" id="IPR050155">
    <property type="entry name" value="HAD-like_hydrolase_sf"/>
</dbReference>
<gene>
    <name evidence="1" type="ORF">FE240_08125</name>
</gene>
<dbReference type="InterPro" id="IPR036412">
    <property type="entry name" value="HAD-like_sf"/>
</dbReference>
<dbReference type="GO" id="GO:0006281">
    <property type="term" value="P:DNA repair"/>
    <property type="evidence" value="ECO:0007669"/>
    <property type="project" value="TreeGrafter"/>
</dbReference>
<organism evidence="1 2">
    <name type="scientific">Aeromonas simiae</name>
    <dbReference type="NCBI Taxonomy" id="218936"/>
    <lineage>
        <taxon>Bacteria</taxon>
        <taxon>Pseudomonadati</taxon>
        <taxon>Pseudomonadota</taxon>
        <taxon>Gammaproteobacteria</taxon>
        <taxon>Aeromonadales</taxon>
        <taxon>Aeromonadaceae</taxon>
        <taxon>Aeromonas</taxon>
    </lineage>
</organism>
<dbReference type="GO" id="GO:0008967">
    <property type="term" value="F:phosphoglycolate phosphatase activity"/>
    <property type="evidence" value="ECO:0007669"/>
    <property type="project" value="TreeGrafter"/>
</dbReference>
<keyword evidence="1" id="KW-0378">Hydrolase</keyword>
<dbReference type="RefSeq" id="WP_193004494.1">
    <property type="nucleotide sequence ID" value="NZ_CP040449.1"/>
</dbReference>
<evidence type="ECO:0000313" key="1">
    <source>
        <dbReference type="EMBL" id="QFI56661.1"/>
    </source>
</evidence>
<keyword evidence="2" id="KW-1185">Reference proteome</keyword>
<dbReference type="EMBL" id="CP040449">
    <property type="protein sequence ID" value="QFI56661.1"/>
    <property type="molecule type" value="Genomic_DNA"/>
</dbReference>
<name>A0A5J6X278_9GAMM</name>
<dbReference type="Gene3D" id="1.10.150.240">
    <property type="entry name" value="Putative phosphatase, domain 2"/>
    <property type="match status" value="1"/>
</dbReference>
<dbReference type="PANTHER" id="PTHR43434">
    <property type="entry name" value="PHOSPHOGLYCOLATE PHOSPHATASE"/>
    <property type="match status" value="1"/>
</dbReference>
<accession>A0A5J6X278</accession>
<dbReference type="GO" id="GO:0005829">
    <property type="term" value="C:cytosol"/>
    <property type="evidence" value="ECO:0007669"/>
    <property type="project" value="TreeGrafter"/>
</dbReference>
<evidence type="ECO:0000313" key="2">
    <source>
        <dbReference type="Proteomes" id="UP000594034"/>
    </source>
</evidence>